<reference evidence="1" key="2">
    <citation type="submission" date="2019-06" db="EMBL/GenBank/DDBJ databases">
        <title>Genomics analysis of Aphanomyces spp. identifies a new class of oomycete effector associated with host adaptation.</title>
        <authorList>
            <person name="Gaulin E."/>
        </authorList>
    </citation>
    <scope>NUCLEOTIDE SEQUENCE</scope>
    <source>
        <strain evidence="1">CBS 578.67</strain>
    </source>
</reference>
<sequence>MQDAATRPACEFKSCTNVAAADSSKCSFHRHRAACSIVGCFNQVYARRRCARHGGKRPCSMAGCGANAQGNAFCVLHGGVPAKKPCTVVGCAKHAQSGQRCLRHGGGRRCAVDDCSQYVRSGGRCLAHQAKRDDDSQCKYAYKACTHTRATKKDGTLHTLCDFHRAKTNAVQQQYNRKKKHQHMIAMQSLDELLQIVPDLGDLGGLVDSNVREGASVQVAAGALVYEV</sequence>
<proteinExistence type="predicted"/>
<dbReference type="EMBL" id="VJMH01001226">
    <property type="protein sequence ID" value="KAF0712617.1"/>
    <property type="molecule type" value="Genomic_DNA"/>
</dbReference>
<accession>A0A485KGB9</accession>
<evidence type="ECO:0000313" key="3">
    <source>
        <dbReference type="Proteomes" id="UP000332933"/>
    </source>
</evidence>
<name>A0A485KGB9_9STRA</name>
<dbReference type="PANTHER" id="PTHR31827">
    <property type="entry name" value="EMB|CAB89363.1"/>
    <property type="match status" value="1"/>
</dbReference>
<evidence type="ECO:0000313" key="1">
    <source>
        <dbReference type="EMBL" id="KAF0712617.1"/>
    </source>
</evidence>
<reference evidence="2 3" key="1">
    <citation type="submission" date="2019-03" db="EMBL/GenBank/DDBJ databases">
        <authorList>
            <person name="Gaulin E."/>
            <person name="Dumas B."/>
        </authorList>
    </citation>
    <scope>NUCLEOTIDE SEQUENCE [LARGE SCALE GENOMIC DNA]</scope>
    <source>
        <strain evidence="2">CBS 568.67</strain>
    </source>
</reference>
<keyword evidence="3" id="KW-1185">Reference proteome</keyword>
<evidence type="ECO:0000313" key="2">
    <source>
        <dbReference type="EMBL" id="VFT81849.1"/>
    </source>
</evidence>
<dbReference type="PANTHER" id="PTHR31827:SF1">
    <property type="entry name" value="EMB|CAB89363.1"/>
    <property type="match status" value="1"/>
</dbReference>
<dbReference type="AlphaFoldDB" id="A0A485KGB9"/>
<dbReference type="Proteomes" id="UP000332933">
    <property type="component" value="Unassembled WGS sequence"/>
</dbReference>
<dbReference type="EMBL" id="CAADRA010001226">
    <property type="protein sequence ID" value="VFT81849.1"/>
    <property type="molecule type" value="Genomic_DNA"/>
</dbReference>
<protein>
    <submittedName>
        <fullName evidence="2">Aste57867_4753 protein</fullName>
    </submittedName>
</protein>
<gene>
    <name evidence="2" type="primary">Aste57867_4753</name>
    <name evidence="1" type="ORF">As57867_004740</name>
    <name evidence="2" type="ORF">ASTE57867_4753</name>
</gene>
<organism evidence="2 3">
    <name type="scientific">Aphanomyces stellatus</name>
    <dbReference type="NCBI Taxonomy" id="120398"/>
    <lineage>
        <taxon>Eukaryota</taxon>
        <taxon>Sar</taxon>
        <taxon>Stramenopiles</taxon>
        <taxon>Oomycota</taxon>
        <taxon>Saprolegniomycetes</taxon>
        <taxon>Saprolegniales</taxon>
        <taxon>Verrucalvaceae</taxon>
        <taxon>Aphanomyces</taxon>
    </lineage>
</organism>